<proteinExistence type="predicted"/>
<gene>
    <name evidence="1" type="ORF">M3D93_08075</name>
</gene>
<accession>A0AAW5Q9M1</accession>
<sequence length="76" mass="7884">MTAIDAPPRPFGAHPDGTDVTVMGRTGGTYGEQSIAVVPASVADCTLPRELIARAMTRSGAAKVLEHVIHTDLTPS</sequence>
<comment type="caution">
    <text evidence="1">The sequence shown here is derived from an EMBL/GenBank/DDBJ whole genome shotgun (WGS) entry which is preliminary data.</text>
</comment>
<dbReference type="Proteomes" id="UP001206890">
    <property type="component" value="Unassembled WGS sequence"/>
</dbReference>
<reference evidence="1" key="1">
    <citation type="submission" date="2022-04" db="EMBL/GenBank/DDBJ databases">
        <title>Human microbiome associated bacterial genomes.</title>
        <authorList>
            <person name="Sandstrom S."/>
            <person name="Salamzade R."/>
            <person name="Kalan L.R."/>
        </authorList>
    </citation>
    <scope>NUCLEOTIDE SEQUENCE</scope>
    <source>
        <strain evidence="1">P3-SID1762</strain>
    </source>
</reference>
<evidence type="ECO:0000313" key="1">
    <source>
        <dbReference type="EMBL" id="MCT2117713.1"/>
    </source>
</evidence>
<evidence type="ECO:0000313" key="2">
    <source>
        <dbReference type="Proteomes" id="UP001206890"/>
    </source>
</evidence>
<protein>
    <submittedName>
        <fullName evidence="1">Uncharacterized protein</fullName>
    </submittedName>
</protein>
<dbReference type="RefSeq" id="WP_259852034.1">
    <property type="nucleotide sequence ID" value="NZ_JALXRO010000035.1"/>
</dbReference>
<dbReference type="AlphaFoldDB" id="A0AAW5Q9M1"/>
<dbReference type="EMBL" id="JALXTC010000030">
    <property type="protein sequence ID" value="MCT2117713.1"/>
    <property type="molecule type" value="Genomic_DNA"/>
</dbReference>
<name>A0AAW5Q9M1_9ACTN</name>
<organism evidence="1 2">
    <name type="scientific">Dietzia cinnamea</name>
    <dbReference type="NCBI Taxonomy" id="321318"/>
    <lineage>
        <taxon>Bacteria</taxon>
        <taxon>Bacillati</taxon>
        <taxon>Actinomycetota</taxon>
        <taxon>Actinomycetes</taxon>
        <taxon>Mycobacteriales</taxon>
        <taxon>Dietziaceae</taxon>
        <taxon>Dietzia</taxon>
    </lineage>
</organism>